<dbReference type="EMBL" id="JABERL010000056">
    <property type="protein sequence ID" value="NNH78850.1"/>
    <property type="molecule type" value="Genomic_DNA"/>
</dbReference>
<accession>A0A7Y2RHH9</accession>
<evidence type="ECO:0000313" key="3">
    <source>
        <dbReference type="Proteomes" id="UP000569202"/>
    </source>
</evidence>
<keyword evidence="1" id="KW-0732">Signal</keyword>
<dbReference type="RefSeq" id="WP_171541043.1">
    <property type="nucleotide sequence ID" value="NZ_JABERL010000056.1"/>
</dbReference>
<feature type="signal peptide" evidence="1">
    <location>
        <begin position="1"/>
        <end position="18"/>
    </location>
</feature>
<feature type="chain" id="PRO_5030602636" evidence="1">
    <location>
        <begin position="19"/>
        <end position="170"/>
    </location>
</feature>
<dbReference type="AlphaFoldDB" id="A0A7Y2RHH9"/>
<gene>
    <name evidence="2" type="ORF">HLH17_14595</name>
</gene>
<evidence type="ECO:0000256" key="1">
    <source>
        <dbReference type="SAM" id="SignalP"/>
    </source>
</evidence>
<dbReference type="Proteomes" id="UP000569202">
    <property type="component" value="Unassembled WGS sequence"/>
</dbReference>
<organism evidence="2 3">
    <name type="scientific">Acinetobacter terrae</name>
    <dbReference type="NCBI Taxonomy" id="2731247"/>
    <lineage>
        <taxon>Bacteria</taxon>
        <taxon>Pseudomonadati</taxon>
        <taxon>Pseudomonadota</taxon>
        <taxon>Gammaproteobacteria</taxon>
        <taxon>Moraxellales</taxon>
        <taxon>Moraxellaceae</taxon>
        <taxon>Acinetobacter</taxon>
        <taxon>Acinetobacter Taxon 24</taxon>
    </lineage>
</organism>
<name>A0A7Y2RHH9_9GAMM</name>
<protein>
    <submittedName>
        <fullName evidence="2">Uncharacterized protein</fullName>
    </submittedName>
</protein>
<comment type="caution">
    <text evidence="2">The sequence shown here is derived from an EMBL/GenBank/DDBJ whole genome shotgun (WGS) entry which is preliminary data.</text>
</comment>
<sequence>MKTVLVLGLVFACSFANANFIKQPSKADSFPDAESYKTAKPVQVKYVIQYSNTFEEDENTESYPERDKNGLYVDSYMELKALPSKRFPKTSPTIYSDLPKILKINEKEIVQKFKGISRKTPYYCLVTGQMNAQFKLEYDGRDFFRFPDSVSADVKSATPIGKPVITCQKG</sequence>
<reference evidence="2 3" key="1">
    <citation type="submission" date="2020-04" db="EMBL/GenBank/DDBJ databases">
        <title>Acinetobacter Taxon 24.</title>
        <authorList>
            <person name="Nemec A."/>
            <person name="Radolfova-Krizova L."/>
            <person name="Higgins P.G."/>
            <person name="Spanelova P."/>
        </authorList>
    </citation>
    <scope>NUCLEOTIDE SEQUENCE [LARGE SCALE GENOMIC DNA]</scope>
    <source>
        <strain evidence="2 3">ANC 5380</strain>
    </source>
</reference>
<evidence type="ECO:0000313" key="2">
    <source>
        <dbReference type="EMBL" id="NNH78850.1"/>
    </source>
</evidence>
<proteinExistence type="predicted"/>